<dbReference type="AlphaFoldDB" id="A0A8E2AHC6"/>
<feature type="region of interest" description="Disordered" evidence="1">
    <location>
        <begin position="1"/>
        <end position="31"/>
    </location>
</feature>
<dbReference type="EMBL" id="KV722665">
    <property type="protein sequence ID" value="OCH84498.1"/>
    <property type="molecule type" value="Genomic_DNA"/>
</dbReference>
<organism evidence="2 3">
    <name type="scientific">Obba rivulosa</name>
    <dbReference type="NCBI Taxonomy" id="1052685"/>
    <lineage>
        <taxon>Eukaryota</taxon>
        <taxon>Fungi</taxon>
        <taxon>Dikarya</taxon>
        <taxon>Basidiomycota</taxon>
        <taxon>Agaricomycotina</taxon>
        <taxon>Agaricomycetes</taxon>
        <taxon>Polyporales</taxon>
        <taxon>Gelatoporiaceae</taxon>
        <taxon>Obba</taxon>
    </lineage>
</organism>
<accession>A0A8E2AHC6</accession>
<evidence type="ECO:0000313" key="2">
    <source>
        <dbReference type="EMBL" id="OCH84498.1"/>
    </source>
</evidence>
<feature type="compositionally biased region" description="Basic and acidic residues" evidence="1">
    <location>
        <begin position="88"/>
        <end position="117"/>
    </location>
</feature>
<keyword evidence="3" id="KW-1185">Reference proteome</keyword>
<protein>
    <recommendedName>
        <fullName evidence="4">BTB domain-containing protein</fullName>
    </recommendedName>
</protein>
<proteinExistence type="predicted"/>
<evidence type="ECO:0000313" key="3">
    <source>
        <dbReference type="Proteomes" id="UP000250043"/>
    </source>
</evidence>
<name>A0A8E2AHC6_9APHY</name>
<reference evidence="2 3" key="1">
    <citation type="submission" date="2016-07" db="EMBL/GenBank/DDBJ databases">
        <title>Draft genome of the white-rot fungus Obba rivulosa 3A-2.</title>
        <authorList>
            <consortium name="DOE Joint Genome Institute"/>
            <person name="Miettinen O."/>
            <person name="Riley R."/>
            <person name="Acob R."/>
            <person name="Barry K."/>
            <person name="Cullen D."/>
            <person name="De Vries R."/>
            <person name="Hainaut M."/>
            <person name="Hatakka A."/>
            <person name="Henrissat B."/>
            <person name="Hilden K."/>
            <person name="Kuo R."/>
            <person name="Labutti K."/>
            <person name="Lipzen A."/>
            <person name="Makela M.R."/>
            <person name="Sandor L."/>
            <person name="Spatafora J.W."/>
            <person name="Grigoriev I.V."/>
            <person name="Hibbett D.S."/>
        </authorList>
    </citation>
    <scope>NUCLEOTIDE SEQUENCE [LARGE SCALE GENOMIC DNA]</scope>
    <source>
        <strain evidence="2 3">3A-2</strain>
    </source>
</reference>
<evidence type="ECO:0000256" key="1">
    <source>
        <dbReference type="SAM" id="MobiDB-lite"/>
    </source>
</evidence>
<sequence length="343" mass="37758">MGGRTGAPSVTPAQPHRCTSSALPSVPNRPSSSIPTFHALAALARSFSIRVSAPEISVHVLSMDTIVPSPPAMFSCSQKQAVPSTEASRAERAERGGRAERLTERLGQRSKNKDKAPPHVSVTCQGLPNINYVPRISCRLAGRFLSNFAKRTFTVNDQVKLINNLRTVSIRAFEDKLFSIKCCYPLDLPNGEDLHRETALLRLLIGEDSWTLSRLLRLLYPADDPVLSSLDTIKAVLATALKYEMNEVTELEITRLHELGEPLAAWAVAHELGLTEERCEAARRTLGLSPAELTRTAERTLLVHHISANCVVQLTRYHWDMGLAGMHASAQSKNGVRYGRKPD</sequence>
<dbReference type="Proteomes" id="UP000250043">
    <property type="component" value="Unassembled WGS sequence"/>
</dbReference>
<evidence type="ECO:0008006" key="4">
    <source>
        <dbReference type="Google" id="ProtNLM"/>
    </source>
</evidence>
<gene>
    <name evidence="2" type="ORF">OBBRIDRAFT_399133</name>
</gene>
<feature type="region of interest" description="Disordered" evidence="1">
    <location>
        <begin position="80"/>
        <end position="120"/>
    </location>
</feature>
<feature type="compositionally biased region" description="Polar residues" evidence="1">
    <location>
        <begin position="17"/>
        <end position="31"/>
    </location>
</feature>